<keyword evidence="3" id="KW-1185">Reference proteome</keyword>
<evidence type="ECO:0000259" key="1">
    <source>
        <dbReference type="Pfam" id="PF22942"/>
    </source>
</evidence>
<dbReference type="EMBL" id="QJNS01000026">
    <property type="protein sequence ID" value="RYO92545.1"/>
    <property type="molecule type" value="Genomic_DNA"/>
</dbReference>
<name>A0ABY0HFV0_9PEZI</name>
<dbReference type="Pfam" id="PF22942">
    <property type="entry name" value="DUF7025"/>
    <property type="match status" value="1"/>
</dbReference>
<comment type="caution">
    <text evidence="2">The sequence shown here is derived from an EMBL/GenBank/DDBJ whole genome shotgun (WGS) entry which is preliminary data.</text>
</comment>
<feature type="domain" description="DUF7025" evidence="1">
    <location>
        <begin position="41"/>
        <end position="147"/>
    </location>
</feature>
<proteinExistence type="predicted"/>
<protein>
    <recommendedName>
        <fullName evidence="1">DUF7025 domain-containing protein</fullName>
    </recommendedName>
</protein>
<evidence type="ECO:0000313" key="2">
    <source>
        <dbReference type="EMBL" id="RYO92545.1"/>
    </source>
</evidence>
<organism evidence="2 3">
    <name type="scientific">Monosporascus cannonballus</name>
    <dbReference type="NCBI Taxonomy" id="155416"/>
    <lineage>
        <taxon>Eukaryota</taxon>
        <taxon>Fungi</taxon>
        <taxon>Dikarya</taxon>
        <taxon>Ascomycota</taxon>
        <taxon>Pezizomycotina</taxon>
        <taxon>Sordariomycetes</taxon>
        <taxon>Xylariomycetidae</taxon>
        <taxon>Xylariales</taxon>
        <taxon>Xylariales incertae sedis</taxon>
        <taxon>Monosporascus</taxon>
    </lineage>
</organism>
<gene>
    <name evidence="2" type="ORF">DL762_001579</name>
</gene>
<dbReference type="InterPro" id="IPR054289">
    <property type="entry name" value="DUF7025"/>
</dbReference>
<sequence>MTSTQEAIDRKLALEEMKCYVSFVELNVLPIRSIFEDHGKKTRPRIRFEEIPCLFRPGALAFLHQRTKSTQTLQRSAVQQVWRITACRPADHALEHDEDPGITEFDMHCIDYDGDKLVPVWNTIGFWPFEGKRDITSFACYPLAFHPNYSAILEEQKQNGQDFMSYITESVRYLFYSGWTLTEGIREEALEDDKGDQIQYSEYIESEVVIDFKETFRNHPRWETEVKERVKLDTTWDIDVEFETPFRIWEANPRGPNGSRRYIDNPTRVFVREDQPYTREANTWIDKDSFVTGDAIV</sequence>
<dbReference type="PANTHER" id="PTHR46411:SF3">
    <property type="entry name" value="AAA+ ATPASE DOMAIN-CONTAINING PROTEIN"/>
    <property type="match status" value="1"/>
</dbReference>
<accession>A0ABY0HFV0</accession>
<dbReference type="Proteomes" id="UP000294003">
    <property type="component" value="Unassembled WGS sequence"/>
</dbReference>
<evidence type="ECO:0000313" key="3">
    <source>
        <dbReference type="Proteomes" id="UP000294003"/>
    </source>
</evidence>
<dbReference type="PANTHER" id="PTHR46411">
    <property type="entry name" value="FAMILY ATPASE, PUTATIVE-RELATED"/>
    <property type="match status" value="1"/>
</dbReference>
<reference evidence="2 3" key="1">
    <citation type="submission" date="2018-06" db="EMBL/GenBank/DDBJ databases">
        <title>Complete Genomes of Monosporascus.</title>
        <authorList>
            <person name="Robinson A.J."/>
            <person name="Natvig D.O."/>
        </authorList>
    </citation>
    <scope>NUCLEOTIDE SEQUENCE [LARGE SCALE GENOMIC DNA]</scope>
    <source>
        <strain evidence="2 3">CBS 609.92</strain>
    </source>
</reference>